<evidence type="ECO:0000313" key="2">
    <source>
        <dbReference type="Proteomes" id="UP000554235"/>
    </source>
</evidence>
<gene>
    <name evidence="1" type="ORF">FALBO_13361</name>
</gene>
<dbReference type="AlphaFoldDB" id="A0A8H4L2G1"/>
<name>A0A8H4L2G1_9HYPO</name>
<protein>
    <submittedName>
        <fullName evidence="1">Uncharacterized protein</fullName>
    </submittedName>
</protein>
<dbReference type="EMBL" id="JAADYS010002067">
    <property type="protein sequence ID" value="KAF4459883.1"/>
    <property type="molecule type" value="Genomic_DNA"/>
</dbReference>
<accession>A0A8H4L2G1</accession>
<proteinExistence type="predicted"/>
<sequence length="198" mass="22312">MATARDLILQRPTNPIKNTFLATQSDKVWSRSYAPIKNIICHSGIDGAGITQANFEEAFLPLYDDDTVRLRQPAVHPNNRHWRLETEAGCENWFNTEIVSVVLSAFNAYPIMMQTSHTKPLSEETITENTDLTFSVKIDNRRHTVAIGEMKRNILEPKVWRMGNVSAAKQQEKLSKELLSSGVLLRWGLPIALAIPGD</sequence>
<comment type="caution">
    <text evidence="1">The sequence shown here is derived from an EMBL/GenBank/DDBJ whole genome shotgun (WGS) entry which is preliminary data.</text>
</comment>
<organism evidence="1 2">
    <name type="scientific">Fusarium albosuccineum</name>
    <dbReference type="NCBI Taxonomy" id="1237068"/>
    <lineage>
        <taxon>Eukaryota</taxon>
        <taxon>Fungi</taxon>
        <taxon>Dikarya</taxon>
        <taxon>Ascomycota</taxon>
        <taxon>Pezizomycotina</taxon>
        <taxon>Sordariomycetes</taxon>
        <taxon>Hypocreomycetidae</taxon>
        <taxon>Hypocreales</taxon>
        <taxon>Nectriaceae</taxon>
        <taxon>Fusarium</taxon>
        <taxon>Fusarium decemcellulare species complex</taxon>
    </lineage>
</organism>
<evidence type="ECO:0000313" key="1">
    <source>
        <dbReference type="EMBL" id="KAF4459883.1"/>
    </source>
</evidence>
<dbReference type="Proteomes" id="UP000554235">
    <property type="component" value="Unassembled WGS sequence"/>
</dbReference>
<reference evidence="1 2" key="1">
    <citation type="submission" date="2020-01" db="EMBL/GenBank/DDBJ databases">
        <title>Identification and distribution of gene clusters putatively required for synthesis of sphingolipid metabolism inhibitors in phylogenetically diverse species of the filamentous fungus Fusarium.</title>
        <authorList>
            <person name="Kim H.-S."/>
            <person name="Busman M."/>
            <person name="Brown D.W."/>
            <person name="Divon H."/>
            <person name="Uhlig S."/>
            <person name="Proctor R.H."/>
        </authorList>
    </citation>
    <scope>NUCLEOTIDE SEQUENCE [LARGE SCALE GENOMIC DNA]</scope>
    <source>
        <strain evidence="1 2">NRRL 20459</strain>
    </source>
</reference>
<dbReference type="OrthoDB" id="5237031at2759"/>
<keyword evidence="2" id="KW-1185">Reference proteome</keyword>